<comment type="caution">
    <text evidence="2">The sequence shown here is derived from an EMBL/GenBank/DDBJ whole genome shotgun (WGS) entry which is preliminary data.</text>
</comment>
<reference evidence="2 3" key="1">
    <citation type="journal article" date="2012" name="Genome Biol.">
        <title>Genome and low-iron response of an oceanic diatom adapted to chronic iron limitation.</title>
        <authorList>
            <person name="Lommer M."/>
            <person name="Specht M."/>
            <person name="Roy A.S."/>
            <person name="Kraemer L."/>
            <person name="Andreson R."/>
            <person name="Gutowska M.A."/>
            <person name="Wolf J."/>
            <person name="Bergner S.V."/>
            <person name="Schilhabel M.B."/>
            <person name="Klostermeier U.C."/>
            <person name="Beiko R.G."/>
            <person name="Rosenstiel P."/>
            <person name="Hippler M."/>
            <person name="Laroche J."/>
        </authorList>
    </citation>
    <scope>NUCLEOTIDE SEQUENCE [LARGE SCALE GENOMIC DNA]</scope>
    <source>
        <strain evidence="2 3">CCMP1005</strain>
    </source>
</reference>
<organism evidence="2 3">
    <name type="scientific">Thalassiosira oceanica</name>
    <name type="common">Marine diatom</name>
    <dbReference type="NCBI Taxonomy" id="159749"/>
    <lineage>
        <taxon>Eukaryota</taxon>
        <taxon>Sar</taxon>
        <taxon>Stramenopiles</taxon>
        <taxon>Ochrophyta</taxon>
        <taxon>Bacillariophyta</taxon>
        <taxon>Coscinodiscophyceae</taxon>
        <taxon>Thalassiosirophycidae</taxon>
        <taxon>Thalassiosirales</taxon>
        <taxon>Thalassiosiraceae</taxon>
        <taxon>Thalassiosira</taxon>
    </lineage>
</organism>
<accession>K0SI31</accession>
<feature type="region of interest" description="Disordered" evidence="1">
    <location>
        <begin position="120"/>
        <end position="148"/>
    </location>
</feature>
<feature type="region of interest" description="Disordered" evidence="1">
    <location>
        <begin position="1"/>
        <end position="83"/>
    </location>
</feature>
<evidence type="ECO:0000313" key="3">
    <source>
        <dbReference type="Proteomes" id="UP000266841"/>
    </source>
</evidence>
<evidence type="ECO:0000256" key="1">
    <source>
        <dbReference type="SAM" id="MobiDB-lite"/>
    </source>
</evidence>
<gene>
    <name evidence="2" type="ORF">THAOC_13262</name>
</gene>
<name>K0SI31_THAOC</name>
<protein>
    <submittedName>
        <fullName evidence="2">Uncharacterized protein</fullName>
    </submittedName>
</protein>
<dbReference type="EMBL" id="AGNL01015428">
    <property type="protein sequence ID" value="EJK65838.1"/>
    <property type="molecule type" value="Genomic_DNA"/>
</dbReference>
<keyword evidence="3" id="KW-1185">Reference proteome</keyword>
<sequence>MSPFKSGTFAVPTKTGDDDAPLFPREPGTYDPFEHYSNPSNSHSRQELGDGPPHPSAPPQPSADGASRTKADNKPKSAQRRSIVSVEVHPSLFLFDLDDLPPENDLDDQIFEQMMTVGNWDGSPRISRRTDNRQLKSRQPNLFFRGGQ</sequence>
<dbReference type="AlphaFoldDB" id="K0SI31"/>
<evidence type="ECO:0000313" key="2">
    <source>
        <dbReference type="EMBL" id="EJK65838.1"/>
    </source>
</evidence>
<proteinExistence type="predicted"/>
<dbReference type="Proteomes" id="UP000266841">
    <property type="component" value="Unassembled WGS sequence"/>
</dbReference>
<feature type="compositionally biased region" description="Pro residues" evidence="1">
    <location>
        <begin position="52"/>
        <end position="61"/>
    </location>
</feature>